<dbReference type="PANTHER" id="PTHR43654:SF1">
    <property type="entry name" value="ISOPENTENYL PHOSPHATE KINASE"/>
    <property type="match status" value="1"/>
</dbReference>
<feature type="domain" description="PUA" evidence="8">
    <location>
        <begin position="49"/>
        <end position="131"/>
    </location>
</feature>
<dbReference type="GO" id="GO:0005829">
    <property type="term" value="C:cytosol"/>
    <property type="evidence" value="ECO:0007669"/>
    <property type="project" value="TreeGrafter"/>
</dbReference>
<proteinExistence type="predicted"/>
<dbReference type="GO" id="GO:0005524">
    <property type="term" value="F:ATP binding"/>
    <property type="evidence" value="ECO:0007669"/>
    <property type="project" value="UniProtKB-KW"/>
</dbReference>
<feature type="non-terminal residue" evidence="9">
    <location>
        <position position="1"/>
    </location>
</feature>
<evidence type="ECO:0000313" key="9">
    <source>
        <dbReference type="EMBL" id="SVB42928.1"/>
    </source>
</evidence>
<dbReference type="SMART" id="SM00359">
    <property type="entry name" value="PUA"/>
    <property type="match status" value="1"/>
</dbReference>
<keyword evidence="5" id="KW-0547">Nucleotide-binding</keyword>
<keyword evidence="4" id="KW-0808">Transferase</keyword>
<evidence type="ECO:0000256" key="1">
    <source>
        <dbReference type="ARBA" id="ARBA00022490"/>
    </source>
</evidence>
<evidence type="ECO:0000256" key="5">
    <source>
        <dbReference type="ARBA" id="ARBA00022741"/>
    </source>
</evidence>
<reference evidence="9" key="1">
    <citation type="submission" date="2018-05" db="EMBL/GenBank/DDBJ databases">
        <authorList>
            <person name="Lanie J.A."/>
            <person name="Ng W.-L."/>
            <person name="Kazmierczak K.M."/>
            <person name="Andrzejewski T.M."/>
            <person name="Davidsen T.M."/>
            <person name="Wayne K.J."/>
            <person name="Tettelin H."/>
            <person name="Glass J.I."/>
            <person name="Rusch D."/>
            <person name="Podicherti R."/>
            <person name="Tsui H.-C.T."/>
            <person name="Winkler M.E."/>
        </authorList>
    </citation>
    <scope>NUCLEOTIDE SEQUENCE</scope>
</reference>
<dbReference type="FunFam" id="2.30.130.10:FF:000007">
    <property type="entry name" value="Glutamate 5-kinase"/>
    <property type="match status" value="1"/>
</dbReference>
<evidence type="ECO:0000256" key="2">
    <source>
        <dbReference type="ARBA" id="ARBA00022605"/>
    </source>
</evidence>
<evidence type="ECO:0000256" key="3">
    <source>
        <dbReference type="ARBA" id="ARBA00022650"/>
    </source>
</evidence>
<keyword evidence="1" id="KW-0963">Cytoplasm</keyword>
<dbReference type="AlphaFoldDB" id="A0A382DWZ5"/>
<keyword evidence="7" id="KW-0067">ATP-binding</keyword>
<evidence type="ECO:0000256" key="4">
    <source>
        <dbReference type="ARBA" id="ARBA00022679"/>
    </source>
</evidence>
<name>A0A382DWZ5_9ZZZZ</name>
<dbReference type="PANTHER" id="PTHR43654">
    <property type="entry name" value="GLUTAMATE 5-KINASE"/>
    <property type="match status" value="1"/>
</dbReference>
<dbReference type="GO" id="GO:0003723">
    <property type="term" value="F:RNA binding"/>
    <property type="evidence" value="ECO:0007669"/>
    <property type="project" value="InterPro"/>
</dbReference>
<keyword evidence="2" id="KW-0028">Amino-acid biosynthesis</keyword>
<dbReference type="InterPro" id="IPR002478">
    <property type="entry name" value="PUA"/>
</dbReference>
<evidence type="ECO:0000256" key="7">
    <source>
        <dbReference type="ARBA" id="ARBA00022840"/>
    </source>
</evidence>
<dbReference type="InterPro" id="IPR036974">
    <property type="entry name" value="PUA_sf"/>
</dbReference>
<dbReference type="GO" id="GO:0008652">
    <property type="term" value="P:amino acid biosynthetic process"/>
    <property type="evidence" value="ECO:0007669"/>
    <property type="project" value="UniProtKB-KW"/>
</dbReference>
<accession>A0A382DWZ5</accession>
<evidence type="ECO:0000259" key="8">
    <source>
        <dbReference type="SMART" id="SM00359"/>
    </source>
</evidence>
<sequence>GCVMAIANGLLDRPIQKIIKKNNCTWFLPKISKLDARKKWIVGSVAPRGELIIDDGAKQALKKGKSLLAAGIKHVLGKFNKGDHVKIVDKNNEECARGLSSFSSDEINKIKGHHSSNIQELLGYIAKSEVVHKDDMVEI</sequence>
<dbReference type="EMBL" id="UINC01041532">
    <property type="protein sequence ID" value="SVB42928.1"/>
    <property type="molecule type" value="Genomic_DNA"/>
</dbReference>
<dbReference type="PROSITE" id="PS50890">
    <property type="entry name" value="PUA"/>
    <property type="match status" value="1"/>
</dbReference>
<gene>
    <name evidence="9" type="ORF">METZ01_LOCUS195782</name>
</gene>
<evidence type="ECO:0000256" key="6">
    <source>
        <dbReference type="ARBA" id="ARBA00022777"/>
    </source>
</evidence>
<dbReference type="InterPro" id="IPR015947">
    <property type="entry name" value="PUA-like_sf"/>
</dbReference>
<protein>
    <recommendedName>
        <fullName evidence="8">PUA domain-containing protein</fullName>
    </recommendedName>
</protein>
<dbReference type="GO" id="GO:0004349">
    <property type="term" value="F:glutamate 5-kinase activity"/>
    <property type="evidence" value="ECO:0007669"/>
    <property type="project" value="TreeGrafter"/>
</dbReference>
<keyword evidence="6" id="KW-0418">Kinase</keyword>
<dbReference type="Pfam" id="PF01472">
    <property type="entry name" value="PUA"/>
    <property type="match status" value="1"/>
</dbReference>
<organism evidence="9">
    <name type="scientific">marine metagenome</name>
    <dbReference type="NCBI Taxonomy" id="408172"/>
    <lineage>
        <taxon>unclassified sequences</taxon>
        <taxon>metagenomes</taxon>
        <taxon>ecological metagenomes</taxon>
    </lineage>
</organism>
<dbReference type="Gene3D" id="2.30.130.10">
    <property type="entry name" value="PUA domain"/>
    <property type="match status" value="1"/>
</dbReference>
<dbReference type="SUPFAM" id="SSF88697">
    <property type="entry name" value="PUA domain-like"/>
    <property type="match status" value="1"/>
</dbReference>
<keyword evidence="3" id="KW-0641">Proline biosynthesis</keyword>
<dbReference type="CDD" id="cd21157">
    <property type="entry name" value="PUA_G5K"/>
    <property type="match status" value="1"/>
</dbReference>